<keyword evidence="6" id="KW-1185">Reference proteome</keyword>
<dbReference type="GO" id="GO:0003700">
    <property type="term" value="F:DNA-binding transcription factor activity"/>
    <property type="evidence" value="ECO:0007669"/>
    <property type="project" value="InterPro"/>
</dbReference>
<keyword evidence="2" id="KW-0238">DNA-binding</keyword>
<dbReference type="PANTHER" id="PTHR47893">
    <property type="entry name" value="REGULATORY PROTEIN PCHR"/>
    <property type="match status" value="1"/>
</dbReference>
<keyword evidence="1" id="KW-0805">Transcription regulation</keyword>
<feature type="domain" description="HTH araC/xylS-type" evidence="4">
    <location>
        <begin position="74"/>
        <end position="171"/>
    </location>
</feature>
<dbReference type="InterPro" id="IPR018062">
    <property type="entry name" value="HTH_AraC-typ_CS"/>
</dbReference>
<sequence length="171" mass="19462">MLERCDRIIVLNHGRVQWALQQILNCPYEGWTRQLYLEGKVLELIALQTHQYCQAAPIVPSGVSLKPAQIEQIHAAADLLERYLDDSPSLLQLARWVGLNDCTLKRGFKQVFGTTVFGYLRQRRLEQARELLLEQEMSVTEAATAVGYTHVGHFAAAFKRAFGVSPRQLRQ</sequence>
<dbReference type="PANTHER" id="PTHR47893:SF1">
    <property type="entry name" value="REGULATORY PROTEIN PCHR"/>
    <property type="match status" value="1"/>
</dbReference>
<dbReference type="KEGG" id="hhg:XM38_027080"/>
<dbReference type="GO" id="GO:0043565">
    <property type="term" value="F:sequence-specific DNA binding"/>
    <property type="evidence" value="ECO:0007669"/>
    <property type="project" value="InterPro"/>
</dbReference>
<dbReference type="InterPro" id="IPR018060">
    <property type="entry name" value="HTH_AraC"/>
</dbReference>
<dbReference type="PROSITE" id="PS01124">
    <property type="entry name" value="HTH_ARAC_FAMILY_2"/>
    <property type="match status" value="1"/>
</dbReference>
<dbReference type="EMBL" id="CP021983">
    <property type="protein sequence ID" value="ASC71754.1"/>
    <property type="molecule type" value="Genomic_DNA"/>
</dbReference>
<evidence type="ECO:0000256" key="3">
    <source>
        <dbReference type="ARBA" id="ARBA00023163"/>
    </source>
</evidence>
<dbReference type="SUPFAM" id="SSF46689">
    <property type="entry name" value="Homeodomain-like"/>
    <property type="match status" value="2"/>
</dbReference>
<evidence type="ECO:0000259" key="4">
    <source>
        <dbReference type="PROSITE" id="PS01124"/>
    </source>
</evidence>
<name>A0A1Z3HN59_9CYAN</name>
<evidence type="ECO:0000313" key="5">
    <source>
        <dbReference type="EMBL" id="ASC71754.1"/>
    </source>
</evidence>
<dbReference type="Pfam" id="PF12833">
    <property type="entry name" value="HTH_18"/>
    <property type="match status" value="1"/>
</dbReference>
<evidence type="ECO:0000313" key="6">
    <source>
        <dbReference type="Proteomes" id="UP000191901"/>
    </source>
</evidence>
<accession>A0A1Z3HN59</accession>
<dbReference type="STRING" id="1641165.XM38_14160"/>
<evidence type="ECO:0000256" key="2">
    <source>
        <dbReference type="ARBA" id="ARBA00023125"/>
    </source>
</evidence>
<dbReference type="Gene3D" id="1.10.10.60">
    <property type="entry name" value="Homeodomain-like"/>
    <property type="match status" value="2"/>
</dbReference>
<dbReference type="PRINTS" id="PR00032">
    <property type="entry name" value="HTHARAC"/>
</dbReference>
<dbReference type="PROSITE" id="PS00041">
    <property type="entry name" value="HTH_ARAC_FAMILY_1"/>
    <property type="match status" value="1"/>
</dbReference>
<proteinExistence type="predicted"/>
<organism evidence="5 6">
    <name type="scientific">Halomicronema hongdechloris C2206</name>
    <dbReference type="NCBI Taxonomy" id="1641165"/>
    <lineage>
        <taxon>Bacteria</taxon>
        <taxon>Bacillati</taxon>
        <taxon>Cyanobacteriota</taxon>
        <taxon>Cyanophyceae</taxon>
        <taxon>Nodosilineales</taxon>
        <taxon>Nodosilineaceae</taxon>
        <taxon>Halomicronema</taxon>
    </lineage>
</organism>
<dbReference type="Proteomes" id="UP000191901">
    <property type="component" value="Chromosome"/>
</dbReference>
<dbReference type="SMART" id="SM00342">
    <property type="entry name" value="HTH_ARAC"/>
    <property type="match status" value="1"/>
</dbReference>
<gene>
    <name evidence="5" type="ORF">XM38_027080</name>
</gene>
<dbReference type="AlphaFoldDB" id="A0A1Z3HN59"/>
<dbReference type="InterPro" id="IPR009057">
    <property type="entry name" value="Homeodomain-like_sf"/>
</dbReference>
<protein>
    <submittedName>
        <fullName evidence="5">AraC-type DNA binding domain protein</fullName>
    </submittedName>
</protein>
<keyword evidence="3" id="KW-0804">Transcription</keyword>
<dbReference type="InterPro" id="IPR020449">
    <property type="entry name" value="Tscrpt_reg_AraC-type_HTH"/>
</dbReference>
<reference evidence="5 6" key="1">
    <citation type="journal article" date="2016" name="Biochim. Biophys. Acta">
        <title>Characterization of red-shifted phycobilisomes isolated from the chlorophyll f-containing cyanobacterium Halomicronema hongdechloris.</title>
        <authorList>
            <person name="Li Y."/>
            <person name="Lin Y."/>
            <person name="Garvey C.J."/>
            <person name="Birch D."/>
            <person name="Corkery R.W."/>
            <person name="Loughlin P.C."/>
            <person name="Scheer H."/>
            <person name="Willows R.D."/>
            <person name="Chen M."/>
        </authorList>
    </citation>
    <scope>NUCLEOTIDE SEQUENCE [LARGE SCALE GENOMIC DNA]</scope>
    <source>
        <strain evidence="5 6">C2206</strain>
    </source>
</reference>
<dbReference type="InterPro" id="IPR053142">
    <property type="entry name" value="PchR_regulatory_protein"/>
</dbReference>
<evidence type="ECO:0000256" key="1">
    <source>
        <dbReference type="ARBA" id="ARBA00023015"/>
    </source>
</evidence>